<dbReference type="SUPFAM" id="SSF50494">
    <property type="entry name" value="Trypsin-like serine proteases"/>
    <property type="match status" value="1"/>
</dbReference>
<keyword evidence="5" id="KW-1133">Transmembrane helix</keyword>
<organism evidence="7 8">
    <name type="scientific">Demequina activiva</name>
    <dbReference type="NCBI Taxonomy" id="1582364"/>
    <lineage>
        <taxon>Bacteria</taxon>
        <taxon>Bacillati</taxon>
        <taxon>Actinomycetota</taxon>
        <taxon>Actinomycetes</taxon>
        <taxon>Micrococcales</taxon>
        <taxon>Demequinaceae</taxon>
        <taxon>Demequina</taxon>
    </lineage>
</organism>
<feature type="domain" description="PDZ" evidence="6">
    <location>
        <begin position="360"/>
        <end position="406"/>
    </location>
</feature>
<proteinExistence type="inferred from homology"/>
<evidence type="ECO:0000256" key="4">
    <source>
        <dbReference type="SAM" id="MobiDB-lite"/>
    </source>
</evidence>
<dbReference type="CDD" id="cd06779">
    <property type="entry name" value="cpPDZ_Deg_HtrA-like"/>
    <property type="match status" value="1"/>
</dbReference>
<keyword evidence="8" id="KW-1185">Reference proteome</keyword>
<dbReference type="EMBL" id="BONR01000001">
    <property type="protein sequence ID" value="GIG53560.1"/>
    <property type="molecule type" value="Genomic_DNA"/>
</dbReference>
<dbReference type="SUPFAM" id="SSF50156">
    <property type="entry name" value="PDZ domain-like"/>
    <property type="match status" value="1"/>
</dbReference>
<comment type="caution">
    <text evidence="7">The sequence shown here is derived from an EMBL/GenBank/DDBJ whole genome shotgun (WGS) entry which is preliminary data.</text>
</comment>
<dbReference type="InterPro" id="IPR001478">
    <property type="entry name" value="PDZ"/>
</dbReference>
<feature type="compositionally biased region" description="Low complexity" evidence="4">
    <location>
        <begin position="81"/>
        <end position="90"/>
    </location>
</feature>
<evidence type="ECO:0000256" key="5">
    <source>
        <dbReference type="SAM" id="Phobius"/>
    </source>
</evidence>
<feature type="transmembrane region" description="Helical" evidence="5">
    <location>
        <begin position="98"/>
        <end position="121"/>
    </location>
</feature>
<evidence type="ECO:0000313" key="8">
    <source>
        <dbReference type="Proteomes" id="UP000652354"/>
    </source>
</evidence>
<feature type="region of interest" description="Disordered" evidence="4">
    <location>
        <begin position="1"/>
        <end position="91"/>
    </location>
</feature>
<gene>
    <name evidence="7" type="ORF">Dac01nite_03120</name>
</gene>
<dbReference type="SMART" id="SM00228">
    <property type="entry name" value="PDZ"/>
    <property type="match status" value="1"/>
</dbReference>
<name>A0A919UJA2_9MICO</name>
<reference evidence="7" key="1">
    <citation type="submission" date="2021-01" db="EMBL/GenBank/DDBJ databases">
        <title>Whole genome shotgun sequence of Demequina activiva NBRC 110675.</title>
        <authorList>
            <person name="Komaki H."/>
            <person name="Tamura T."/>
        </authorList>
    </citation>
    <scope>NUCLEOTIDE SEQUENCE</scope>
    <source>
        <strain evidence="7">NBRC 110675</strain>
    </source>
</reference>
<feature type="compositionally biased region" description="Low complexity" evidence="4">
    <location>
        <begin position="1"/>
        <end position="20"/>
    </location>
</feature>
<accession>A0A919UJA2</accession>
<dbReference type="Gene3D" id="2.30.42.10">
    <property type="match status" value="1"/>
</dbReference>
<evidence type="ECO:0000313" key="7">
    <source>
        <dbReference type="EMBL" id="GIG53560.1"/>
    </source>
</evidence>
<dbReference type="Gene3D" id="2.40.10.10">
    <property type="entry name" value="Trypsin-like serine proteases"/>
    <property type="match status" value="2"/>
</dbReference>
<dbReference type="PRINTS" id="PR00834">
    <property type="entry name" value="PROTEASES2C"/>
</dbReference>
<dbReference type="AlphaFoldDB" id="A0A919UJA2"/>
<dbReference type="InterPro" id="IPR051201">
    <property type="entry name" value="Chloro_Bact_Ser_Proteases"/>
</dbReference>
<evidence type="ECO:0000256" key="1">
    <source>
        <dbReference type="ARBA" id="ARBA00010541"/>
    </source>
</evidence>
<dbReference type="PROSITE" id="PS50106">
    <property type="entry name" value="PDZ"/>
    <property type="match status" value="1"/>
</dbReference>
<keyword evidence="5" id="KW-0812">Transmembrane</keyword>
<dbReference type="GO" id="GO:0004252">
    <property type="term" value="F:serine-type endopeptidase activity"/>
    <property type="evidence" value="ECO:0007669"/>
    <property type="project" value="InterPro"/>
</dbReference>
<feature type="region of interest" description="Disordered" evidence="4">
    <location>
        <begin position="435"/>
        <end position="461"/>
    </location>
</feature>
<dbReference type="InterPro" id="IPR036034">
    <property type="entry name" value="PDZ_sf"/>
</dbReference>
<evidence type="ECO:0000256" key="2">
    <source>
        <dbReference type="ARBA" id="ARBA00022670"/>
    </source>
</evidence>
<protein>
    <submittedName>
        <fullName evidence="7">Protease</fullName>
    </submittedName>
</protein>
<dbReference type="PANTHER" id="PTHR43343">
    <property type="entry name" value="PEPTIDASE S12"/>
    <property type="match status" value="1"/>
</dbReference>
<dbReference type="InterPro" id="IPR009003">
    <property type="entry name" value="Peptidase_S1_PA"/>
</dbReference>
<evidence type="ECO:0000259" key="6">
    <source>
        <dbReference type="PROSITE" id="PS50106"/>
    </source>
</evidence>
<sequence length="461" mass="45900">MSDNSFAPPGSSPARPSSDPYAPPQDGGAVMTGQQDTLPLPTQPAQPAQQSQPPLTPGPDGVMYTGEPAHDASGYEPPAAPATTPDAKPPVGRVRKRTVALIACGSLVLGVGGGIAGAWAYDEFMPSGASIQVASGEPVERAEGSVAAVAAAVMPSVVSIEAAVGGVGASTGSGFIIREDGYILTNNHVIEGADEITVVMSDGSEMAADLVGATSDYDLAVLQIDVDGLTPVTFADSSEVVVGDETIAVGSPLGLESTVTTGIVSALHRPVTAGGAEGAPAFIDAIQTDAAINPGNSGGPLLNANGEVIGVNSAVAALPGATQSTGAGSVGLGFAIPSNQAQRTAEQIIETGEATYPVIGVQLDERYTGEGVKVVDDASGVVDGGPADVAGIEPGDIITAIDGRPITQTDELVVAIRAMAPGDEVVFTVQSGGGERDVPITLTSSDNVDFETGDQAPDGQE</sequence>
<dbReference type="InterPro" id="IPR001940">
    <property type="entry name" value="Peptidase_S1C"/>
</dbReference>
<dbReference type="GO" id="GO:0006508">
    <property type="term" value="P:proteolysis"/>
    <property type="evidence" value="ECO:0007669"/>
    <property type="project" value="UniProtKB-KW"/>
</dbReference>
<dbReference type="RefSeq" id="WP_203653011.1">
    <property type="nucleotide sequence ID" value="NZ_BONR01000001.1"/>
</dbReference>
<dbReference type="Pfam" id="PF13180">
    <property type="entry name" value="PDZ_2"/>
    <property type="match status" value="1"/>
</dbReference>
<dbReference type="Proteomes" id="UP000652354">
    <property type="component" value="Unassembled WGS sequence"/>
</dbReference>
<feature type="compositionally biased region" description="Low complexity" evidence="4">
    <location>
        <begin position="34"/>
        <end position="53"/>
    </location>
</feature>
<dbReference type="Pfam" id="PF13365">
    <property type="entry name" value="Trypsin_2"/>
    <property type="match status" value="1"/>
</dbReference>
<keyword evidence="5" id="KW-0472">Membrane</keyword>
<keyword evidence="3" id="KW-0378">Hydrolase</keyword>
<comment type="similarity">
    <text evidence="1">Belongs to the peptidase S1C family.</text>
</comment>
<keyword evidence="2 7" id="KW-0645">Protease</keyword>
<dbReference type="PANTHER" id="PTHR43343:SF3">
    <property type="entry name" value="PROTEASE DO-LIKE 8, CHLOROPLASTIC"/>
    <property type="match status" value="1"/>
</dbReference>
<dbReference type="InterPro" id="IPR043504">
    <property type="entry name" value="Peptidase_S1_PA_chymotrypsin"/>
</dbReference>
<evidence type="ECO:0000256" key="3">
    <source>
        <dbReference type="ARBA" id="ARBA00022801"/>
    </source>
</evidence>